<dbReference type="InterPro" id="IPR036513">
    <property type="entry name" value="STAS_dom_sf"/>
</dbReference>
<dbReference type="InterPro" id="IPR018045">
    <property type="entry name" value="S04_transporter_CS"/>
</dbReference>
<dbReference type="Pfam" id="PF01740">
    <property type="entry name" value="STAS"/>
    <property type="match status" value="1"/>
</dbReference>
<dbReference type="InterPro" id="IPR002645">
    <property type="entry name" value="STAS_dom"/>
</dbReference>
<dbReference type="STRING" id="2018661.A0A2A2JB34"/>
<dbReference type="InterPro" id="IPR011547">
    <property type="entry name" value="SLC26A/SulP_dom"/>
</dbReference>
<dbReference type="AlphaFoldDB" id="A0A2A2JB34"/>
<protein>
    <recommendedName>
        <fullName evidence="7">STAS domain-containing protein</fullName>
    </recommendedName>
</protein>
<comment type="subcellular location">
    <subcellularLocation>
        <location evidence="1">Membrane</location>
        <topology evidence="1">Multi-pass membrane protein</topology>
    </subcellularLocation>
</comment>
<feature type="transmembrane region" description="Helical" evidence="6">
    <location>
        <begin position="391"/>
        <end position="409"/>
    </location>
</feature>
<sequence length="714" mass="79473">MNQIEYDCENEFIAREEISLPRFVLNKAKQSASECCSSRGIWKIVQRRIPALRWIPRYKIADLVPDILAGLTTGIYSIPQGMSYSVLASLPPVYGLYASFFPPLIYFFFGSSKHSSCSLFSLLCIMVAKARTNILPDFDNGTTATEYKDLHDLTPISVTTSLCLLTGLIQLGMALARLDILVSYLSDAAICGLTFGAVIQAVLSQINGVLGTESHTIEGTFLHNYYKLYDICEHIGETNIATLIISIIVFTILLTSKYMIEARTIKKGVPFPTELIVIIVATILSHFCKFEERWKVKVVSEIKRGFSTPGIPRFDVMKYLIGNGISIAIVGFALTISFGKLFAKKHGYRVDPNQELLALGLSNAISSIFGVFPVCTSLSKTIVSEAAGARTQLTGMVSCVILLIAILWMGPLLEDLPVCILSCIVLVSLRSLLLKIFELPKLWRCSKLDVVIWVVTAIVTILWDIVEGLVAGIIIAILLVVTRTQWPRLYDLGVIDETQSDFREITRYGKATRLQVPIFRFDAPPIFTNIDIFKKKLRQIVDKLSEGNENGGYSCDLPQLKNWAPLILDCSTWIYTDSMGIEAVKDINEECLKSKVVILFANLRSSVCVQYHRAGLFSSMCDGQFYPSIRDALQIADRLKNDPTTMLNEDTCLSKFLSDLQKKMDDLSASNLKLPIFVARVNEIFLLRFVKVPGSDEKSSHLGSISSIEECDLS</sequence>
<dbReference type="Proteomes" id="UP000218231">
    <property type="component" value="Unassembled WGS sequence"/>
</dbReference>
<dbReference type="GO" id="GO:0008271">
    <property type="term" value="F:secondary active sulfate transmembrane transporter activity"/>
    <property type="evidence" value="ECO:0007669"/>
    <property type="project" value="InterPro"/>
</dbReference>
<dbReference type="Pfam" id="PF00916">
    <property type="entry name" value="Sulfate_transp"/>
    <property type="match status" value="1"/>
</dbReference>
<evidence type="ECO:0000313" key="8">
    <source>
        <dbReference type="EMBL" id="PAV58946.1"/>
    </source>
</evidence>
<feature type="transmembrane region" description="Helical" evidence="6">
    <location>
        <begin position="450"/>
        <end position="481"/>
    </location>
</feature>
<feature type="region of interest" description="Disordered" evidence="5">
    <location>
        <begin position="695"/>
        <end position="714"/>
    </location>
</feature>
<feature type="transmembrane region" description="Helical" evidence="6">
    <location>
        <begin position="355"/>
        <end position="379"/>
    </location>
</feature>
<dbReference type="EMBL" id="LIAE01010552">
    <property type="protein sequence ID" value="PAV58946.1"/>
    <property type="molecule type" value="Genomic_DNA"/>
</dbReference>
<feature type="transmembrane region" description="Helical" evidence="6">
    <location>
        <begin position="188"/>
        <end position="206"/>
    </location>
</feature>
<organism evidence="8 9">
    <name type="scientific">Diploscapter pachys</name>
    <dbReference type="NCBI Taxonomy" id="2018661"/>
    <lineage>
        <taxon>Eukaryota</taxon>
        <taxon>Metazoa</taxon>
        <taxon>Ecdysozoa</taxon>
        <taxon>Nematoda</taxon>
        <taxon>Chromadorea</taxon>
        <taxon>Rhabditida</taxon>
        <taxon>Rhabditina</taxon>
        <taxon>Rhabditomorpha</taxon>
        <taxon>Rhabditoidea</taxon>
        <taxon>Rhabditidae</taxon>
        <taxon>Diploscapter</taxon>
    </lineage>
</organism>
<name>A0A2A2JB34_9BILA</name>
<keyword evidence="2 6" id="KW-0812">Transmembrane</keyword>
<feature type="transmembrane region" description="Helical" evidence="6">
    <location>
        <begin position="156"/>
        <end position="176"/>
    </location>
</feature>
<gene>
    <name evidence="8" type="ORF">WR25_22646</name>
</gene>
<evidence type="ECO:0000256" key="1">
    <source>
        <dbReference type="ARBA" id="ARBA00004141"/>
    </source>
</evidence>
<reference evidence="8 9" key="1">
    <citation type="journal article" date="2017" name="Curr. Biol.">
        <title>Genome architecture and evolution of a unichromosomal asexual nematode.</title>
        <authorList>
            <person name="Fradin H."/>
            <person name="Zegar C."/>
            <person name="Gutwein M."/>
            <person name="Lucas J."/>
            <person name="Kovtun M."/>
            <person name="Corcoran D."/>
            <person name="Baugh L.R."/>
            <person name="Kiontke K."/>
            <person name="Gunsalus K."/>
            <person name="Fitch D.H."/>
            <person name="Piano F."/>
        </authorList>
    </citation>
    <scope>NUCLEOTIDE SEQUENCE [LARGE SCALE GENOMIC DNA]</scope>
    <source>
        <strain evidence="8">PF1309</strain>
    </source>
</reference>
<dbReference type="NCBIfam" id="TIGR00815">
    <property type="entry name" value="sulP"/>
    <property type="match status" value="1"/>
</dbReference>
<dbReference type="GO" id="GO:0016020">
    <property type="term" value="C:membrane"/>
    <property type="evidence" value="ECO:0007669"/>
    <property type="project" value="UniProtKB-SubCell"/>
</dbReference>
<evidence type="ECO:0000256" key="3">
    <source>
        <dbReference type="ARBA" id="ARBA00022989"/>
    </source>
</evidence>
<comment type="caution">
    <text evidence="8">The sequence shown here is derived from an EMBL/GenBank/DDBJ whole genome shotgun (WGS) entry which is preliminary data.</text>
</comment>
<evidence type="ECO:0000259" key="7">
    <source>
        <dbReference type="PROSITE" id="PS50801"/>
    </source>
</evidence>
<proteinExistence type="predicted"/>
<feature type="domain" description="STAS" evidence="7">
    <location>
        <begin position="518"/>
        <end position="636"/>
    </location>
</feature>
<dbReference type="OrthoDB" id="288203at2759"/>
<evidence type="ECO:0000256" key="5">
    <source>
        <dbReference type="SAM" id="MobiDB-lite"/>
    </source>
</evidence>
<keyword evidence="9" id="KW-1185">Reference proteome</keyword>
<keyword evidence="3 6" id="KW-1133">Transmembrane helix</keyword>
<dbReference type="SUPFAM" id="SSF52091">
    <property type="entry name" value="SpoIIaa-like"/>
    <property type="match status" value="1"/>
</dbReference>
<evidence type="ECO:0000313" key="9">
    <source>
        <dbReference type="Proteomes" id="UP000218231"/>
    </source>
</evidence>
<evidence type="ECO:0000256" key="2">
    <source>
        <dbReference type="ARBA" id="ARBA00022692"/>
    </source>
</evidence>
<dbReference type="PROSITE" id="PS01130">
    <property type="entry name" value="SLC26A"/>
    <property type="match status" value="1"/>
</dbReference>
<feature type="transmembrane region" description="Helical" evidence="6">
    <location>
        <begin position="84"/>
        <end position="109"/>
    </location>
</feature>
<accession>A0A2A2JB34</accession>
<dbReference type="PANTHER" id="PTHR11814">
    <property type="entry name" value="SULFATE TRANSPORTER"/>
    <property type="match status" value="1"/>
</dbReference>
<feature type="transmembrane region" description="Helical" evidence="6">
    <location>
        <begin position="416"/>
        <end position="438"/>
    </location>
</feature>
<dbReference type="Gene3D" id="3.30.750.24">
    <property type="entry name" value="STAS domain"/>
    <property type="match status" value="1"/>
</dbReference>
<keyword evidence="4 6" id="KW-0472">Membrane</keyword>
<evidence type="ECO:0000256" key="6">
    <source>
        <dbReference type="SAM" id="Phobius"/>
    </source>
</evidence>
<dbReference type="InterPro" id="IPR001902">
    <property type="entry name" value="SLC26A/SulP_fam"/>
</dbReference>
<dbReference type="PROSITE" id="PS50801">
    <property type="entry name" value="STAS"/>
    <property type="match status" value="1"/>
</dbReference>
<feature type="transmembrane region" description="Helical" evidence="6">
    <location>
        <begin position="238"/>
        <end position="256"/>
    </location>
</feature>
<feature type="transmembrane region" description="Helical" evidence="6">
    <location>
        <begin position="319"/>
        <end position="343"/>
    </location>
</feature>
<evidence type="ECO:0000256" key="4">
    <source>
        <dbReference type="ARBA" id="ARBA00023136"/>
    </source>
</evidence>
<dbReference type="CDD" id="cd07042">
    <property type="entry name" value="STAS_SulP_like_sulfate_transporter"/>
    <property type="match status" value="1"/>
</dbReference>